<keyword evidence="5" id="KW-0456">Lyase</keyword>
<keyword evidence="3" id="KW-0210">Decarboxylase</keyword>
<dbReference type="SUPFAM" id="SSF55904">
    <property type="entry name" value="Ornithine decarboxylase C-terminal domain"/>
    <property type="match status" value="1"/>
</dbReference>
<comment type="cofactor">
    <cofactor evidence="1">
        <name>pyridoxal 5'-phosphate</name>
        <dbReference type="ChEBI" id="CHEBI:597326"/>
    </cofactor>
</comment>
<dbReference type="InterPro" id="IPR015424">
    <property type="entry name" value="PyrdxlP-dep_Trfase"/>
</dbReference>
<dbReference type="InterPro" id="IPR008286">
    <property type="entry name" value="Prn/Lys/Arg_de-COase_C"/>
</dbReference>
<accession>C0GJA0</accession>
<comment type="caution">
    <text evidence="8">The sequence shown here is derived from an EMBL/GenBank/DDBJ whole genome shotgun (WGS) entry which is preliminary data.</text>
</comment>
<dbReference type="Pfam" id="PF03711">
    <property type="entry name" value="OKR_DC_1_C"/>
    <property type="match status" value="1"/>
</dbReference>
<dbReference type="InterPro" id="IPR052357">
    <property type="entry name" value="Orn_Lys_Arg_decarboxylase-I"/>
</dbReference>
<dbReference type="PANTHER" id="PTHR43277:SF4">
    <property type="entry name" value="ARGININE DECARBOXYLASE"/>
    <property type="match status" value="1"/>
</dbReference>
<feature type="domain" description="Orn/Lys/Arg decarboxylase C-terminal" evidence="7">
    <location>
        <begin position="443"/>
        <end position="494"/>
    </location>
</feature>
<dbReference type="GO" id="GO:0016831">
    <property type="term" value="F:carboxy-lyase activity"/>
    <property type="evidence" value="ECO:0007669"/>
    <property type="project" value="UniProtKB-KW"/>
</dbReference>
<evidence type="ECO:0000256" key="5">
    <source>
        <dbReference type="ARBA" id="ARBA00023239"/>
    </source>
</evidence>
<dbReference type="PANTHER" id="PTHR43277">
    <property type="entry name" value="ARGININE DECARBOXYLASE"/>
    <property type="match status" value="1"/>
</dbReference>
<evidence type="ECO:0000313" key="9">
    <source>
        <dbReference type="Proteomes" id="UP000006443"/>
    </source>
</evidence>
<comment type="similarity">
    <text evidence="2">Belongs to the Orn/Lys/Arg decarboxylase class-I family.</text>
</comment>
<keyword evidence="4" id="KW-0663">Pyridoxal phosphate</keyword>
<proteinExistence type="inferred from homology"/>
<dbReference type="Gene3D" id="3.90.105.10">
    <property type="entry name" value="Molybdopterin biosynthesis moea protein, domain 2"/>
    <property type="match status" value="1"/>
</dbReference>
<dbReference type="Pfam" id="PF01276">
    <property type="entry name" value="OKR_DC_1"/>
    <property type="match status" value="1"/>
</dbReference>
<dbReference type="InterPro" id="IPR000310">
    <property type="entry name" value="Orn/Lys/Arg_deCO2ase_major_dom"/>
</dbReference>
<evidence type="ECO:0000259" key="6">
    <source>
        <dbReference type="Pfam" id="PF01276"/>
    </source>
</evidence>
<dbReference type="Proteomes" id="UP000006443">
    <property type="component" value="Unassembled WGS sequence"/>
</dbReference>
<name>C0GJA0_DETAL</name>
<evidence type="ECO:0000259" key="7">
    <source>
        <dbReference type="Pfam" id="PF03711"/>
    </source>
</evidence>
<evidence type="ECO:0000256" key="2">
    <source>
        <dbReference type="ARBA" id="ARBA00010671"/>
    </source>
</evidence>
<dbReference type="STRING" id="555088.DealDRAFT_2559"/>
<organism evidence="8 9">
    <name type="scientific">Dethiobacter alkaliphilus AHT 1</name>
    <dbReference type="NCBI Taxonomy" id="555088"/>
    <lineage>
        <taxon>Bacteria</taxon>
        <taxon>Bacillati</taxon>
        <taxon>Bacillota</taxon>
        <taxon>Dethiobacteria</taxon>
        <taxon>Dethiobacterales</taxon>
        <taxon>Dethiobacteraceae</taxon>
        <taxon>Dethiobacter</taxon>
    </lineage>
</organism>
<dbReference type="EMBL" id="ACJM01000015">
    <property type="protein sequence ID" value="EEG76585.1"/>
    <property type="molecule type" value="Genomic_DNA"/>
</dbReference>
<dbReference type="Gene3D" id="3.40.640.10">
    <property type="entry name" value="Type I PLP-dependent aspartate aminotransferase-like (Major domain)"/>
    <property type="match status" value="1"/>
</dbReference>
<evidence type="ECO:0000256" key="4">
    <source>
        <dbReference type="ARBA" id="ARBA00022898"/>
    </source>
</evidence>
<evidence type="ECO:0000256" key="3">
    <source>
        <dbReference type="ARBA" id="ARBA00022793"/>
    </source>
</evidence>
<reference evidence="8 9" key="1">
    <citation type="submission" date="2009-02" db="EMBL/GenBank/DDBJ databases">
        <title>Sequencing of the draft genome and assembly of Dethiobacter alkaliphilus AHT 1.</title>
        <authorList>
            <consortium name="US DOE Joint Genome Institute (JGI-PGF)"/>
            <person name="Lucas S."/>
            <person name="Copeland A."/>
            <person name="Lapidus A."/>
            <person name="Glavina del Rio T."/>
            <person name="Dalin E."/>
            <person name="Tice H."/>
            <person name="Bruce D."/>
            <person name="Goodwin L."/>
            <person name="Pitluck S."/>
            <person name="Larimer F."/>
            <person name="Land M.L."/>
            <person name="Hauser L."/>
            <person name="Muyzer G."/>
        </authorList>
    </citation>
    <scope>NUCLEOTIDE SEQUENCE [LARGE SCALE GENOMIC DNA]</scope>
    <source>
        <strain evidence="8 9">AHT 1</strain>
    </source>
</reference>
<dbReference type="eggNOG" id="COG1982">
    <property type="taxonomic scope" value="Bacteria"/>
</dbReference>
<evidence type="ECO:0000313" key="8">
    <source>
        <dbReference type="EMBL" id="EEG76585.1"/>
    </source>
</evidence>
<dbReference type="InterPro" id="IPR015421">
    <property type="entry name" value="PyrdxlP-dep_Trfase_major"/>
</dbReference>
<gene>
    <name evidence="8" type="ORF">DealDRAFT_2559</name>
</gene>
<sequence>MLKNAGLSPAFLLPFWRDFLLKTGNCCFLWKNNNVMEQNQLPLWQALQKHTAKKQAWLHVPGHGGGPGLPPEVRERLGSVARYDLTELSGLDDLFAPREAIFQAQQLAAELWQAEESFFLVNGSSAGVQAMLMATCGRGDIVLVPRNAHGSFYHGLILCGATPRFLPVAEYKSVPLNITADALQQGFANYPEAKAVFLTSPNYYGVCADMAGIYEVVRQHNALLLLDEAHGAHLGFHSGFPQNRGHLADLRVQSWHKTLGALTPGAVLHRHGNGIDQERLRSSLQMVQTSSPPYPLLLSLDAARKQMALYGQQVAGEMLAQAQKLRRQLADSLPLLTPGDVEGLGFSLDLTRLTVLTGEMGCCGRQAAALLAGMGIDVEFGQPGHLLAIMGPGFCPPENVELAEQIIATLDKCTPGKKVPPLPEPQQAMAPGEAFFAPACFLTAAEAVGYISAGTVVSYPPGVPLLAPGEVVTPDVASYIKDACAAGISFRGLDNAGRLRLVKQEVGR</sequence>
<feature type="domain" description="Orn/Lys/Arg decarboxylases family 1 pyridoxal-P attachment site" evidence="6">
    <location>
        <begin position="42"/>
        <end position="330"/>
    </location>
</feature>
<keyword evidence="9" id="KW-1185">Reference proteome</keyword>
<dbReference type="AlphaFoldDB" id="C0GJA0"/>
<dbReference type="InterPro" id="IPR036633">
    <property type="entry name" value="Prn/Lys/Arg_de-COase_C_sf"/>
</dbReference>
<dbReference type="SUPFAM" id="SSF53383">
    <property type="entry name" value="PLP-dependent transferases"/>
    <property type="match status" value="1"/>
</dbReference>
<protein>
    <submittedName>
        <fullName evidence="8">Orn/Lys/Arg decarboxylase major region</fullName>
    </submittedName>
</protein>
<evidence type="ECO:0000256" key="1">
    <source>
        <dbReference type="ARBA" id="ARBA00001933"/>
    </source>
</evidence>